<dbReference type="EMBL" id="JACHJS010000001">
    <property type="protein sequence ID" value="MBB4968235.1"/>
    <property type="molecule type" value="Genomic_DNA"/>
</dbReference>
<sequence length="246" mass="26582">MTRVLVVQPDETDPPARLGDWLADAGADPVVLRPYAGDPVPDTLDGYRALVCLGGVMGALDDVAFPWLADLRRLLSHAVAKRVPVLAVCLGAQLLAVATGGQVRRGVNGSEIGLGLVAKRDVAKDDVLFAELPWTPDVLQFHQDEIALLPPTAELLASSPAYANQAFRVGPAAYGLQFHIETTADIVLDWVVRSPGLAASVPPSRFDPERLARGHEDIEEVWRPFVERFVRFASGAITSRRELPLV</sequence>
<protein>
    <submittedName>
        <fullName evidence="2">GMP synthase-like glutamine amidotransferase</fullName>
    </submittedName>
</protein>
<keyword evidence="2" id="KW-0808">Transferase</keyword>
<dbReference type="Proteomes" id="UP000542674">
    <property type="component" value="Unassembled WGS sequence"/>
</dbReference>
<dbReference type="GO" id="GO:0016740">
    <property type="term" value="F:transferase activity"/>
    <property type="evidence" value="ECO:0007669"/>
    <property type="project" value="UniProtKB-KW"/>
</dbReference>
<dbReference type="Gene3D" id="3.40.50.880">
    <property type="match status" value="1"/>
</dbReference>
<evidence type="ECO:0000313" key="2">
    <source>
        <dbReference type="EMBL" id="MBB4968235.1"/>
    </source>
</evidence>
<dbReference type="InterPro" id="IPR029062">
    <property type="entry name" value="Class_I_gatase-like"/>
</dbReference>
<dbReference type="InterPro" id="IPR017926">
    <property type="entry name" value="GATASE"/>
</dbReference>
<gene>
    <name evidence="2" type="ORF">F4559_005594</name>
</gene>
<accession>A0A7W7TAH6</accession>
<dbReference type="Pfam" id="PF00117">
    <property type="entry name" value="GATase"/>
    <property type="match status" value="1"/>
</dbReference>
<evidence type="ECO:0000313" key="3">
    <source>
        <dbReference type="Proteomes" id="UP000542674"/>
    </source>
</evidence>
<dbReference type="PANTHER" id="PTHR42695:SF5">
    <property type="entry name" value="GLUTAMINE AMIDOTRANSFERASE YLR126C-RELATED"/>
    <property type="match status" value="1"/>
</dbReference>
<comment type="caution">
    <text evidence="2">The sequence shown here is derived from an EMBL/GenBank/DDBJ whole genome shotgun (WGS) entry which is preliminary data.</text>
</comment>
<dbReference type="PANTHER" id="PTHR42695">
    <property type="entry name" value="GLUTAMINE AMIDOTRANSFERASE YLR126C-RELATED"/>
    <property type="match status" value="1"/>
</dbReference>
<dbReference type="GO" id="GO:0005829">
    <property type="term" value="C:cytosol"/>
    <property type="evidence" value="ECO:0007669"/>
    <property type="project" value="TreeGrafter"/>
</dbReference>
<dbReference type="CDD" id="cd01741">
    <property type="entry name" value="GATase1_1"/>
    <property type="match status" value="1"/>
</dbReference>
<name>A0A7W7TAH6_9PSEU</name>
<dbReference type="PROSITE" id="PS51273">
    <property type="entry name" value="GATASE_TYPE_1"/>
    <property type="match status" value="1"/>
</dbReference>
<keyword evidence="3" id="KW-1185">Reference proteome</keyword>
<evidence type="ECO:0000259" key="1">
    <source>
        <dbReference type="Pfam" id="PF00117"/>
    </source>
</evidence>
<dbReference type="AlphaFoldDB" id="A0A7W7TAH6"/>
<feature type="domain" description="Glutamine amidotransferase" evidence="1">
    <location>
        <begin position="70"/>
        <end position="183"/>
    </location>
</feature>
<dbReference type="SUPFAM" id="SSF52317">
    <property type="entry name" value="Class I glutamine amidotransferase-like"/>
    <property type="match status" value="1"/>
</dbReference>
<reference evidence="2 3" key="1">
    <citation type="submission" date="2020-08" db="EMBL/GenBank/DDBJ databases">
        <title>Sequencing the genomes of 1000 actinobacteria strains.</title>
        <authorList>
            <person name="Klenk H.-P."/>
        </authorList>
    </citation>
    <scope>NUCLEOTIDE SEQUENCE [LARGE SCALE GENOMIC DNA]</scope>
    <source>
        <strain evidence="2 3">DSM 45084</strain>
    </source>
</reference>
<dbReference type="InterPro" id="IPR044992">
    <property type="entry name" value="ChyE-like"/>
</dbReference>
<proteinExistence type="predicted"/>
<keyword evidence="2" id="KW-0315">Glutamine amidotransferase</keyword>
<organism evidence="2 3">
    <name type="scientific">Saccharothrix violaceirubra</name>
    <dbReference type="NCBI Taxonomy" id="413306"/>
    <lineage>
        <taxon>Bacteria</taxon>
        <taxon>Bacillati</taxon>
        <taxon>Actinomycetota</taxon>
        <taxon>Actinomycetes</taxon>
        <taxon>Pseudonocardiales</taxon>
        <taxon>Pseudonocardiaceae</taxon>
        <taxon>Saccharothrix</taxon>
    </lineage>
</organism>